<evidence type="ECO:0000313" key="2">
    <source>
        <dbReference type="Proteomes" id="UP000053232"/>
    </source>
</evidence>
<accession>A0A073IAG5</accession>
<sequence length="124" mass="14810">MPLKHLIDLLQVKCHGFDKIIHAKKGWKPTTSRMVTIVSCPSSRTKIDKALVRRFDDREEAGRRGAREKELWSEKQHQNWKEINDEWQHISLIPYRHIQEETMEVCMQMIELVQFSSICTEKHR</sequence>
<comment type="caution">
    <text evidence="1">The sequence shown here is derived from an EMBL/GenBank/DDBJ whole genome shotgun (WGS) entry which is preliminary data.</text>
</comment>
<dbReference type="Proteomes" id="UP000053232">
    <property type="component" value="Unassembled WGS sequence"/>
</dbReference>
<proteinExistence type="predicted"/>
<dbReference type="EMBL" id="ARYC01022272">
    <property type="protein sequence ID" value="KEJ82407.1"/>
    <property type="molecule type" value="Genomic_DNA"/>
</dbReference>
<dbReference type="AlphaFoldDB" id="A0A073IAG5"/>
<reference evidence="2" key="1">
    <citation type="journal article" date="2014" name="Cell">
        <title>The Architecture of a Scrambled Genome Reveals Massive Levels of Genomic Rearrangement during Development.</title>
        <authorList>
            <person name="Chen X."/>
            <person name="Bracht J.R."/>
            <person name="Goldman A.D."/>
            <person name="Dolzhenko E."/>
            <person name="Clay D.M."/>
            <person name="Swart E.C."/>
            <person name="Perlman D.H."/>
            <person name="Doak T.G."/>
            <person name="Stuart A."/>
            <person name="Amemiya C.T."/>
            <person name="Sebra R.P."/>
            <person name="Landweber L.F."/>
        </authorList>
    </citation>
    <scope>NUCLEOTIDE SEQUENCE [LARGE SCALE GENOMIC DNA]</scope>
    <source>
        <strain evidence="2">JRB310</strain>
    </source>
</reference>
<evidence type="ECO:0000313" key="1">
    <source>
        <dbReference type="EMBL" id="KEJ82407.1"/>
    </source>
</evidence>
<gene>
    <name evidence="1" type="ORF">OXYTRIMIC_400</name>
</gene>
<name>A0A073IAG5_9SPIT</name>
<organism evidence="1 2">
    <name type="scientific">Oxytricha trifallax</name>
    <dbReference type="NCBI Taxonomy" id="1172189"/>
    <lineage>
        <taxon>Eukaryota</taxon>
        <taxon>Sar</taxon>
        <taxon>Alveolata</taxon>
        <taxon>Ciliophora</taxon>
        <taxon>Intramacronucleata</taxon>
        <taxon>Spirotrichea</taxon>
        <taxon>Stichotrichia</taxon>
        <taxon>Sporadotrichida</taxon>
        <taxon>Oxytrichidae</taxon>
        <taxon>Oxytrichinae</taxon>
        <taxon>Oxytricha</taxon>
    </lineage>
</organism>
<keyword evidence="2" id="KW-1185">Reference proteome</keyword>
<protein>
    <submittedName>
        <fullName evidence="1">Uncharacterized protein</fullName>
    </submittedName>
</protein>